<dbReference type="InterPro" id="IPR036388">
    <property type="entry name" value="WH-like_DNA-bd_sf"/>
</dbReference>
<dbReference type="Proteomes" id="UP000199202">
    <property type="component" value="Unassembled WGS sequence"/>
</dbReference>
<dbReference type="Gene3D" id="1.10.10.10">
    <property type="entry name" value="Winged helix-like DNA-binding domain superfamily/Winged helix DNA-binding domain"/>
    <property type="match status" value="1"/>
</dbReference>
<keyword evidence="3" id="KW-1185">Reference proteome</keyword>
<reference evidence="2 3" key="1">
    <citation type="submission" date="2016-10" db="EMBL/GenBank/DDBJ databases">
        <authorList>
            <person name="de Groot N.N."/>
        </authorList>
    </citation>
    <scope>NUCLEOTIDE SEQUENCE [LARGE SCALE GENOMIC DNA]</scope>
    <source>
        <strain evidence="2 3">CGMCC 4.6533</strain>
    </source>
</reference>
<organism evidence="2 3">
    <name type="scientific">Nonomuraea jiangxiensis</name>
    <dbReference type="NCBI Taxonomy" id="633440"/>
    <lineage>
        <taxon>Bacteria</taxon>
        <taxon>Bacillati</taxon>
        <taxon>Actinomycetota</taxon>
        <taxon>Actinomycetes</taxon>
        <taxon>Streptosporangiales</taxon>
        <taxon>Streptosporangiaceae</taxon>
        <taxon>Nonomuraea</taxon>
    </lineage>
</organism>
<evidence type="ECO:0000313" key="2">
    <source>
        <dbReference type="EMBL" id="SDJ21110.1"/>
    </source>
</evidence>
<proteinExistence type="predicted"/>
<sequence length="112" mass="11348">MDHGRADGHATGSMSRSGSAGVPAHQATVRRSNLAHVLRHVSARSPCARSAIAVATGLRLADRLIPAARQELARLGMNGAVERCRSAASDLGFGAAAGVIEGTPMGLIAAPT</sequence>
<evidence type="ECO:0000313" key="3">
    <source>
        <dbReference type="Proteomes" id="UP000199202"/>
    </source>
</evidence>
<gene>
    <name evidence="2" type="ORF">SAMN05421869_109201</name>
</gene>
<feature type="region of interest" description="Disordered" evidence="1">
    <location>
        <begin position="1"/>
        <end position="27"/>
    </location>
</feature>
<dbReference type="EMBL" id="FNDJ01000009">
    <property type="protein sequence ID" value="SDJ21110.1"/>
    <property type="molecule type" value="Genomic_DNA"/>
</dbReference>
<protein>
    <submittedName>
        <fullName evidence="2">Uncharacterized protein</fullName>
    </submittedName>
</protein>
<dbReference type="RefSeq" id="WP_090933801.1">
    <property type="nucleotide sequence ID" value="NZ_FNDJ01000009.1"/>
</dbReference>
<dbReference type="AlphaFoldDB" id="A0A1G8RXG3"/>
<name>A0A1G8RXG3_9ACTN</name>
<accession>A0A1G8RXG3</accession>
<evidence type="ECO:0000256" key="1">
    <source>
        <dbReference type="SAM" id="MobiDB-lite"/>
    </source>
</evidence>